<dbReference type="Proteomes" id="UP001608902">
    <property type="component" value="Unassembled WGS sequence"/>
</dbReference>
<feature type="repeat" description="TPR" evidence="4">
    <location>
        <begin position="486"/>
        <end position="519"/>
    </location>
</feature>
<dbReference type="InterPro" id="IPR044244">
    <property type="entry name" value="TTC27/Emw1"/>
</dbReference>
<keyword evidence="6" id="KW-1185">Reference proteome</keyword>
<evidence type="ECO:0000313" key="5">
    <source>
        <dbReference type="EMBL" id="MFH4976080.1"/>
    </source>
</evidence>
<reference evidence="5 6" key="1">
    <citation type="submission" date="2024-08" db="EMBL/GenBank/DDBJ databases">
        <title>Gnathostoma spinigerum genome.</title>
        <authorList>
            <person name="Gonzalez-Bertolin B."/>
            <person name="Monzon S."/>
            <person name="Zaballos A."/>
            <person name="Jimenez P."/>
            <person name="Dekumyoy P."/>
            <person name="Varona S."/>
            <person name="Cuesta I."/>
            <person name="Sumanam S."/>
            <person name="Adisakwattana P."/>
            <person name="Gasser R.B."/>
            <person name="Hernandez-Gonzalez A."/>
            <person name="Young N.D."/>
            <person name="Perteguer M.J."/>
        </authorList>
    </citation>
    <scope>NUCLEOTIDE SEQUENCE [LARGE SCALE GENOMIC DNA]</scope>
    <source>
        <strain evidence="5">AL3</strain>
        <tissue evidence="5">Liver</tissue>
    </source>
</reference>
<dbReference type="EMBL" id="JBGFUD010001297">
    <property type="protein sequence ID" value="MFH4976080.1"/>
    <property type="molecule type" value="Genomic_DNA"/>
</dbReference>
<comment type="caution">
    <text evidence="5">The sequence shown here is derived from an EMBL/GenBank/DDBJ whole genome shotgun (WGS) entry which is preliminary data.</text>
</comment>
<dbReference type="Gene3D" id="1.25.40.10">
    <property type="entry name" value="Tetratricopeptide repeat domain"/>
    <property type="match status" value="1"/>
</dbReference>
<accession>A0ABD6EIF4</accession>
<evidence type="ECO:0008006" key="7">
    <source>
        <dbReference type="Google" id="ProtNLM"/>
    </source>
</evidence>
<dbReference type="PANTHER" id="PTHR16193:SF0">
    <property type="entry name" value="TETRATRICOPEPTIDE REPEAT PROTEIN 27"/>
    <property type="match status" value="1"/>
</dbReference>
<dbReference type="Pfam" id="PF13181">
    <property type="entry name" value="TPR_8"/>
    <property type="match status" value="1"/>
</dbReference>
<proteinExistence type="inferred from homology"/>
<protein>
    <recommendedName>
        <fullName evidence="7">Tetratricopeptide repeat protein 27</fullName>
    </recommendedName>
</protein>
<evidence type="ECO:0000256" key="2">
    <source>
        <dbReference type="ARBA" id="ARBA00022803"/>
    </source>
</evidence>
<feature type="repeat" description="TPR" evidence="4">
    <location>
        <begin position="452"/>
        <end position="485"/>
    </location>
</feature>
<dbReference type="Pfam" id="PF13432">
    <property type="entry name" value="TPR_16"/>
    <property type="match status" value="1"/>
</dbReference>
<comment type="similarity">
    <text evidence="3">Belongs to the TTC27 family.</text>
</comment>
<dbReference type="PANTHER" id="PTHR16193">
    <property type="entry name" value="TETRATRICOPEPTIDE REPEAT PROTEIN 27"/>
    <property type="match status" value="1"/>
</dbReference>
<dbReference type="SMART" id="SM00028">
    <property type="entry name" value="TPR"/>
    <property type="match status" value="5"/>
</dbReference>
<dbReference type="InterPro" id="IPR019734">
    <property type="entry name" value="TPR_rpt"/>
</dbReference>
<sequence length="756" mass="86599">MELFDRTVDCVEKLKEFVNGWSSDETIKVSTKLTDCFIASNFVGFIDVIDKQLILPSFMKDPNFLEVISKDLSFDFNKPVNVCRDLVLLWLCKIILIDRASTIEESFHKFSCISRCVFLWQMVLQEPALYLMELGNEQEKKIQNFTIEKSRLAEYFLERAHAHTLYYEYEKVEECINLALQNASINIELTGALGRRTRFQVKDVAQLIAKITTSNDEISIATSSHCHSLPTNVALNHETLLESVALSSSTTEGIERVELTPIQLAAVLSFSICGRAIEAKDELLIEKCLAYITEVLSRPISWAVHASALLQRCELEMHQSKTVERACCQAEVLSKLMNGVDEDINPSEKMERTNLVLASGLKPFWCVERLLANILRSLGCTEEALRIYEKLDAWDDIVACYRSLQQLGKAESLVRDLINKDSSNAMFYCLLGDISNEPKHYKKALELSDRCPRAYRSLGNLMLNRHAYEEAFDNLKRSVELQPIQLGVWFNIGHCAWKLNRYHEASAAYHRCVCLEPEYFEAWNNLSATYIRLGQKLRARTILQEALRFNYDHANIWENYLLICVDTGELGQAILAYNRLLDLKNKFEDDNIIDILTKQVREYDDGTDDAKNPFLPELITLLARITAKQTNSAKVWRCYASLKKPKPSEANADSYNSYVHLLERALHVGRLKEDWFKDEMTCGRLLLDALNLVDGKWKLHEMTKSDENLLKGEIRLELRPIVKAVEQQYGEDACELPNQGVKEALKNIKAELLRVS</sequence>
<dbReference type="PROSITE" id="PS50005">
    <property type="entry name" value="TPR"/>
    <property type="match status" value="2"/>
</dbReference>
<name>A0ABD6EIF4_9BILA</name>
<dbReference type="InterPro" id="IPR011990">
    <property type="entry name" value="TPR-like_helical_dom_sf"/>
</dbReference>
<organism evidence="5 6">
    <name type="scientific">Gnathostoma spinigerum</name>
    <dbReference type="NCBI Taxonomy" id="75299"/>
    <lineage>
        <taxon>Eukaryota</taxon>
        <taxon>Metazoa</taxon>
        <taxon>Ecdysozoa</taxon>
        <taxon>Nematoda</taxon>
        <taxon>Chromadorea</taxon>
        <taxon>Rhabditida</taxon>
        <taxon>Spirurina</taxon>
        <taxon>Gnathostomatomorpha</taxon>
        <taxon>Gnathostomatoidea</taxon>
        <taxon>Gnathostomatidae</taxon>
        <taxon>Gnathostoma</taxon>
    </lineage>
</organism>
<evidence type="ECO:0000256" key="1">
    <source>
        <dbReference type="ARBA" id="ARBA00022737"/>
    </source>
</evidence>
<evidence type="ECO:0000256" key="3">
    <source>
        <dbReference type="ARBA" id="ARBA00024020"/>
    </source>
</evidence>
<keyword evidence="2 4" id="KW-0802">TPR repeat</keyword>
<gene>
    <name evidence="5" type="ORF">AB6A40_002789</name>
</gene>
<dbReference type="SUPFAM" id="SSF48452">
    <property type="entry name" value="TPR-like"/>
    <property type="match status" value="2"/>
</dbReference>
<evidence type="ECO:0000256" key="4">
    <source>
        <dbReference type="PROSITE-ProRule" id="PRU00339"/>
    </source>
</evidence>
<dbReference type="AlphaFoldDB" id="A0ABD6EIF4"/>
<evidence type="ECO:0000313" key="6">
    <source>
        <dbReference type="Proteomes" id="UP001608902"/>
    </source>
</evidence>
<keyword evidence="1" id="KW-0677">Repeat</keyword>